<dbReference type="AlphaFoldDB" id="A0A0E9WBN0"/>
<dbReference type="EMBL" id="GBXM01021684">
    <property type="protein sequence ID" value="JAH86893.1"/>
    <property type="molecule type" value="Transcribed_RNA"/>
</dbReference>
<proteinExistence type="predicted"/>
<sequence length="34" mass="3818">MIQCRNNGITVYSITMIDAFHIFSNSIKIIDDSG</sequence>
<protein>
    <submittedName>
        <fullName evidence="1">Uncharacterized protein</fullName>
    </submittedName>
</protein>
<accession>A0A0E9WBN0</accession>
<organism evidence="1">
    <name type="scientific">Anguilla anguilla</name>
    <name type="common">European freshwater eel</name>
    <name type="synonym">Muraena anguilla</name>
    <dbReference type="NCBI Taxonomy" id="7936"/>
    <lineage>
        <taxon>Eukaryota</taxon>
        <taxon>Metazoa</taxon>
        <taxon>Chordata</taxon>
        <taxon>Craniata</taxon>
        <taxon>Vertebrata</taxon>
        <taxon>Euteleostomi</taxon>
        <taxon>Actinopterygii</taxon>
        <taxon>Neopterygii</taxon>
        <taxon>Teleostei</taxon>
        <taxon>Anguilliformes</taxon>
        <taxon>Anguillidae</taxon>
        <taxon>Anguilla</taxon>
    </lineage>
</organism>
<reference evidence="1" key="1">
    <citation type="submission" date="2014-11" db="EMBL/GenBank/DDBJ databases">
        <authorList>
            <person name="Amaro Gonzalez C."/>
        </authorList>
    </citation>
    <scope>NUCLEOTIDE SEQUENCE</scope>
</reference>
<reference evidence="1" key="2">
    <citation type="journal article" date="2015" name="Fish Shellfish Immunol.">
        <title>Early steps in the European eel (Anguilla anguilla)-Vibrio vulnificus interaction in the gills: Role of the RtxA13 toxin.</title>
        <authorList>
            <person name="Callol A."/>
            <person name="Pajuelo D."/>
            <person name="Ebbesson L."/>
            <person name="Teles M."/>
            <person name="MacKenzie S."/>
            <person name="Amaro C."/>
        </authorList>
    </citation>
    <scope>NUCLEOTIDE SEQUENCE</scope>
</reference>
<name>A0A0E9WBN0_ANGAN</name>
<evidence type="ECO:0000313" key="1">
    <source>
        <dbReference type="EMBL" id="JAH86893.1"/>
    </source>
</evidence>